<gene>
    <name evidence="7" type="ORF">PUMCH_002407</name>
</gene>
<feature type="transmembrane region" description="Helical" evidence="5">
    <location>
        <begin position="429"/>
        <end position="451"/>
    </location>
</feature>
<feature type="transmembrane region" description="Helical" evidence="5">
    <location>
        <begin position="37"/>
        <end position="60"/>
    </location>
</feature>
<dbReference type="InterPro" id="IPR029052">
    <property type="entry name" value="Metallo-depent_PP-like"/>
</dbReference>
<dbReference type="Pfam" id="PF00149">
    <property type="entry name" value="Metallophos"/>
    <property type="match status" value="1"/>
</dbReference>
<dbReference type="AlphaFoldDB" id="A0AAX4H9X7"/>
<dbReference type="EMBL" id="CP138896">
    <property type="protein sequence ID" value="WPK25104.1"/>
    <property type="molecule type" value="Genomic_DNA"/>
</dbReference>
<dbReference type="GeneID" id="88173472"/>
<evidence type="ECO:0000256" key="2">
    <source>
        <dbReference type="ARBA" id="ARBA00022692"/>
    </source>
</evidence>
<dbReference type="PANTHER" id="PTHR13315">
    <property type="entry name" value="METALLO PHOSPHOESTERASE RELATED"/>
    <property type="match status" value="1"/>
</dbReference>
<protein>
    <recommendedName>
        <fullName evidence="6">Calcineurin-like phosphoesterase domain-containing protein</fullName>
    </recommendedName>
</protein>
<evidence type="ECO:0000256" key="3">
    <source>
        <dbReference type="ARBA" id="ARBA00022989"/>
    </source>
</evidence>
<evidence type="ECO:0000313" key="8">
    <source>
        <dbReference type="Proteomes" id="UP001338582"/>
    </source>
</evidence>
<feature type="transmembrane region" description="Helical" evidence="5">
    <location>
        <begin position="390"/>
        <end position="409"/>
    </location>
</feature>
<evidence type="ECO:0000313" key="7">
    <source>
        <dbReference type="EMBL" id="WPK25104.1"/>
    </source>
</evidence>
<dbReference type="GO" id="GO:0005783">
    <property type="term" value="C:endoplasmic reticulum"/>
    <property type="evidence" value="ECO:0007669"/>
    <property type="project" value="TreeGrafter"/>
</dbReference>
<reference evidence="7 8" key="1">
    <citation type="submission" date="2023-10" db="EMBL/GenBank/DDBJ databases">
        <title>Draft Genome Sequence of Candida saopaulonensis from a very Premature Infant with Sepsis.</title>
        <authorList>
            <person name="Ning Y."/>
            <person name="Dai R."/>
            <person name="Xiao M."/>
            <person name="Xu Y."/>
            <person name="Yan Q."/>
            <person name="Zhang L."/>
        </authorList>
    </citation>
    <scope>NUCLEOTIDE SEQUENCE [LARGE SCALE GENOMIC DNA]</scope>
    <source>
        <strain evidence="7 8">19XY460</strain>
    </source>
</reference>
<dbReference type="PANTHER" id="PTHR13315:SF4">
    <property type="entry name" value="METALLOPHOSPHOESTERASE, ISOFORM E"/>
    <property type="match status" value="1"/>
</dbReference>
<keyword evidence="3 5" id="KW-1133">Transmembrane helix</keyword>
<keyword evidence="4 5" id="KW-0472">Membrane</keyword>
<evidence type="ECO:0000256" key="4">
    <source>
        <dbReference type="ARBA" id="ARBA00023136"/>
    </source>
</evidence>
<dbReference type="KEGG" id="asau:88173472"/>
<keyword evidence="8" id="KW-1185">Reference proteome</keyword>
<organism evidence="7 8">
    <name type="scientific">Australozyma saopauloensis</name>
    <dbReference type="NCBI Taxonomy" id="291208"/>
    <lineage>
        <taxon>Eukaryota</taxon>
        <taxon>Fungi</taxon>
        <taxon>Dikarya</taxon>
        <taxon>Ascomycota</taxon>
        <taxon>Saccharomycotina</taxon>
        <taxon>Pichiomycetes</taxon>
        <taxon>Metschnikowiaceae</taxon>
        <taxon>Australozyma</taxon>
    </lineage>
</organism>
<dbReference type="InterPro" id="IPR004843">
    <property type="entry name" value="Calcineurin-like_PHP"/>
</dbReference>
<dbReference type="InterPro" id="IPR033308">
    <property type="entry name" value="PGAP5/Cdc1/Ted1"/>
</dbReference>
<dbReference type="RefSeq" id="XP_062877487.1">
    <property type="nucleotide sequence ID" value="XM_063021417.1"/>
</dbReference>
<feature type="domain" description="Calcineurin-like phosphoesterase" evidence="6">
    <location>
        <begin position="91"/>
        <end position="319"/>
    </location>
</feature>
<evidence type="ECO:0000256" key="5">
    <source>
        <dbReference type="SAM" id="Phobius"/>
    </source>
</evidence>
<dbReference type="GO" id="GO:0016787">
    <property type="term" value="F:hydrolase activity"/>
    <property type="evidence" value="ECO:0007669"/>
    <property type="project" value="InterPro"/>
</dbReference>
<dbReference type="GO" id="GO:0006506">
    <property type="term" value="P:GPI anchor biosynthetic process"/>
    <property type="evidence" value="ECO:0007669"/>
    <property type="project" value="InterPro"/>
</dbReference>
<dbReference type="Proteomes" id="UP001338582">
    <property type="component" value="Chromosome 3"/>
</dbReference>
<evidence type="ECO:0000256" key="1">
    <source>
        <dbReference type="ARBA" id="ARBA00004141"/>
    </source>
</evidence>
<name>A0AAX4H9X7_9ASCO</name>
<dbReference type="SUPFAM" id="SSF56300">
    <property type="entry name" value="Metallo-dependent phosphatases"/>
    <property type="match status" value="1"/>
</dbReference>
<accession>A0AAX4H9X7</accession>
<dbReference type="Gene3D" id="3.60.21.10">
    <property type="match status" value="1"/>
</dbReference>
<evidence type="ECO:0000259" key="6">
    <source>
        <dbReference type="Pfam" id="PF00149"/>
    </source>
</evidence>
<keyword evidence="2 5" id="KW-0812">Transmembrane</keyword>
<sequence>MSEGLRERKKVFLTHVDNDHNSGDQQLVGKRAASPRLFRILVVVPVLAIVALWIVTFNYFERVRVKNALNACSWETWEGWEGEQANTRPHRLAILADPQLVDDHTYPHLPKIIDKILRKLGDNYLHYNYKYLQSELQPDSTLFIGDLFDGGRDWDDQPWIEEFERFNRIFPQYAGHRSFRGLPGNHDIGFQNISVATRKRFAAHFGELNDFYVLGNHTFLQFDTISYSHEDPEVHTESREYVEAIKSAIDPLLPKIMLTHVPLFRDPKVETCGPGRESQKLFPLMRGVQYQTVIDYWVTDKLLHEFDPLIVFSGDDHDYCDMTHLDYDDQSKYLAREISCKTPSMTNGIRFPAYQLLSLNNPVLNEAGTNAFEKTYETKMCYLPTPYVNVKVYAFGYIATCILWWLLVFRSASGTQSVSPGASRKPADYISFSFQCIVILGFILYLLSLYVDM</sequence>
<proteinExistence type="predicted"/>
<comment type="subcellular location">
    <subcellularLocation>
        <location evidence="1">Membrane</location>
        <topology evidence="1">Multi-pass membrane protein</topology>
    </subcellularLocation>
</comment>
<dbReference type="GO" id="GO:0016020">
    <property type="term" value="C:membrane"/>
    <property type="evidence" value="ECO:0007669"/>
    <property type="project" value="UniProtKB-SubCell"/>
</dbReference>